<gene>
    <name evidence="1" type="ORF">NX772_02405</name>
</gene>
<evidence type="ECO:0000313" key="2">
    <source>
        <dbReference type="Proteomes" id="UP001058364"/>
    </source>
</evidence>
<dbReference type="NCBIfam" id="NF045968">
    <property type="entry name" value="mutase_MAG5620"/>
    <property type="match status" value="1"/>
</dbReference>
<dbReference type="EMBL" id="CP103423">
    <property type="protein sequence ID" value="UWD33940.1"/>
    <property type="molecule type" value="Genomic_DNA"/>
</dbReference>
<reference evidence="1" key="1">
    <citation type="submission" date="2022-08" db="EMBL/GenBank/DDBJ databases">
        <title>Complete genome sequence of Mycoplasma molare type strain H 542.</title>
        <authorList>
            <person name="Spergser J."/>
        </authorList>
    </citation>
    <scope>NUCLEOTIDE SEQUENCE</scope>
    <source>
        <strain evidence="1">H 542</strain>
    </source>
</reference>
<dbReference type="RefSeq" id="WP_259429344.1">
    <property type="nucleotide sequence ID" value="NZ_CP103423.1"/>
</dbReference>
<evidence type="ECO:0000313" key="1">
    <source>
        <dbReference type="EMBL" id="UWD33940.1"/>
    </source>
</evidence>
<name>A0ABY5TUL2_9BACT</name>
<sequence length="343" mass="41866">MDPIKNNIFDFSINQTSYFRIKKTIFFNIVNFKEIRKLILSLIDLNKESELKIFISSDSDEFSLKFLEQIINTFSKEDKIKVFLTKQQEHISFSLFSFIAKKIKFDYSFYVSTNNFRQEVNFSIFDHNFNFIKNDVFAKLQNIFLNKIFTEIENNINKQSTFTIVKRKKIEEEYINKMIEEFYFWKKETKLLSIGFLNSNSDVKKFQEKLIGRLDFKFIYSKMSFFKLKWLNLVYFSFFKKPDLLVDLDDEKEKVTFYVKEMKKYRKLNNYELFFLITHFLNKKLKKYKIKLNTELDMVFNLETVLKRLENNYSEKEMILFFKNDLSLFFEKENIFMIFLSLK</sequence>
<organism evidence="1 2">
    <name type="scientific">Mesomycoplasma molare</name>
    <dbReference type="NCBI Taxonomy" id="171288"/>
    <lineage>
        <taxon>Bacteria</taxon>
        <taxon>Bacillati</taxon>
        <taxon>Mycoplasmatota</taxon>
        <taxon>Mycoplasmoidales</taxon>
        <taxon>Metamycoplasmataceae</taxon>
        <taxon>Mesomycoplasma</taxon>
    </lineage>
</organism>
<dbReference type="Proteomes" id="UP001058364">
    <property type="component" value="Chromosome"/>
</dbReference>
<proteinExistence type="predicted"/>
<keyword evidence="2" id="KW-1185">Reference proteome</keyword>
<protein>
    <submittedName>
        <fullName evidence="1">Uncharacterized protein</fullName>
    </submittedName>
</protein>
<accession>A0ABY5TUL2</accession>